<keyword evidence="7" id="KW-1185">Reference proteome</keyword>
<dbReference type="CDD" id="cd11614">
    <property type="entry name" value="SAF_CpaB_FlgA_like"/>
    <property type="match status" value="1"/>
</dbReference>
<sequence length="232" mass="23929">MKSAHTFTALLMIALASFAGLCQARQDPAAVRSEVTRFLRLQTISLPGEVSIQVGEFAPDNALPPCVQLEAFLPPGARAWGRVSVGVRCLAPSPWSAWVPAEVRVKGLYLVTSGPLTAGQLIGPGDIRREAGELTALAADVLTDPTQAVGYAARVGLAAGRPLAASHLRLPPVVVQGQPVKVVTRGGGFQVTNDGTALSTAGDGQAAQVRLSSGQVLRGTARNGGVVEVTLP</sequence>
<dbReference type="NCBIfam" id="TIGR03170">
    <property type="entry name" value="flgA_cterm"/>
    <property type="match status" value="1"/>
</dbReference>
<evidence type="ECO:0000256" key="3">
    <source>
        <dbReference type="ARBA" id="ARBA00022764"/>
    </source>
</evidence>
<evidence type="ECO:0000313" key="7">
    <source>
        <dbReference type="Proteomes" id="UP000318422"/>
    </source>
</evidence>
<comment type="similarity">
    <text evidence="4">Belongs to the FlgA family.</text>
</comment>
<dbReference type="OrthoDB" id="8561436at2"/>
<protein>
    <recommendedName>
        <fullName evidence="4">Flagella basal body P-ring formation protein FlgA</fullName>
    </recommendedName>
</protein>
<dbReference type="EMBL" id="BJNV01000046">
    <property type="protein sequence ID" value="GEC96533.1"/>
    <property type="molecule type" value="Genomic_DNA"/>
</dbReference>
<dbReference type="GO" id="GO:0042597">
    <property type="term" value="C:periplasmic space"/>
    <property type="evidence" value="ECO:0007669"/>
    <property type="project" value="UniProtKB-SubCell"/>
</dbReference>
<keyword evidence="6" id="KW-0282">Flagellum</keyword>
<feature type="chain" id="PRO_5021511393" description="Flagella basal body P-ring formation protein FlgA" evidence="4">
    <location>
        <begin position="25"/>
        <end position="232"/>
    </location>
</feature>
<gene>
    <name evidence="6" type="primary">flgA</name>
    <name evidence="6" type="ORF">ZRA01_26060</name>
</gene>
<keyword evidence="6" id="KW-0966">Cell projection</keyword>
<comment type="function">
    <text evidence="4">Involved in the assembly process of the P-ring formation. It may associate with FlgF on the rod constituting a structure essential for the P-ring assembly or may act as a modulator protein for the P-ring assembly.</text>
</comment>
<dbReference type="RefSeq" id="WP_141352933.1">
    <property type="nucleotide sequence ID" value="NZ_BJNV01000046.1"/>
</dbReference>
<dbReference type="SMART" id="SM00858">
    <property type="entry name" value="SAF"/>
    <property type="match status" value="1"/>
</dbReference>
<evidence type="ECO:0000256" key="1">
    <source>
        <dbReference type="ARBA" id="ARBA00004418"/>
    </source>
</evidence>
<proteinExistence type="inferred from homology"/>
<feature type="domain" description="SAF" evidence="5">
    <location>
        <begin position="107"/>
        <end position="169"/>
    </location>
</feature>
<dbReference type="GO" id="GO:0044780">
    <property type="term" value="P:bacterial-type flagellum assembly"/>
    <property type="evidence" value="ECO:0007669"/>
    <property type="project" value="InterPro"/>
</dbReference>
<name>A0A4Y4CYZ5_ZOORA</name>
<keyword evidence="3 4" id="KW-0574">Periplasm</keyword>
<dbReference type="InterPro" id="IPR039246">
    <property type="entry name" value="Flagellar_FlgA"/>
</dbReference>
<keyword evidence="4" id="KW-1005">Bacterial flagellum biogenesis</keyword>
<dbReference type="Pfam" id="PF17656">
    <property type="entry name" value="ChapFlgA_N"/>
    <property type="match status" value="1"/>
</dbReference>
<dbReference type="Proteomes" id="UP000318422">
    <property type="component" value="Unassembled WGS sequence"/>
</dbReference>
<dbReference type="PANTHER" id="PTHR36307:SF1">
    <property type="entry name" value="FLAGELLA BASAL BODY P-RING FORMATION PROTEIN FLGA"/>
    <property type="match status" value="1"/>
</dbReference>
<reference evidence="6 7" key="1">
    <citation type="submission" date="2019-06" db="EMBL/GenBank/DDBJ databases">
        <title>Whole genome shotgun sequence of Zoogloea ramigera NBRC 15342.</title>
        <authorList>
            <person name="Hosoyama A."/>
            <person name="Uohara A."/>
            <person name="Ohji S."/>
            <person name="Ichikawa N."/>
        </authorList>
    </citation>
    <scope>NUCLEOTIDE SEQUENCE [LARGE SCALE GENOMIC DNA]</scope>
    <source>
        <strain evidence="6 7">NBRC 15342</strain>
    </source>
</reference>
<comment type="subcellular location">
    <subcellularLocation>
        <location evidence="1 4">Periplasm</location>
    </subcellularLocation>
</comment>
<dbReference type="Pfam" id="PF13144">
    <property type="entry name" value="ChapFlgA"/>
    <property type="match status" value="1"/>
</dbReference>
<dbReference type="InterPro" id="IPR017585">
    <property type="entry name" value="SAF_FlgA"/>
</dbReference>
<accession>A0A4Y4CYZ5</accession>
<comment type="caution">
    <text evidence="6">The sequence shown here is derived from an EMBL/GenBank/DDBJ whole genome shotgun (WGS) entry which is preliminary data.</text>
</comment>
<evidence type="ECO:0000256" key="4">
    <source>
        <dbReference type="RuleBase" id="RU362063"/>
    </source>
</evidence>
<evidence type="ECO:0000256" key="2">
    <source>
        <dbReference type="ARBA" id="ARBA00022729"/>
    </source>
</evidence>
<feature type="signal peptide" evidence="4">
    <location>
        <begin position="1"/>
        <end position="24"/>
    </location>
</feature>
<dbReference type="AlphaFoldDB" id="A0A4Y4CYZ5"/>
<keyword evidence="6" id="KW-0969">Cilium</keyword>
<dbReference type="PANTHER" id="PTHR36307">
    <property type="entry name" value="FLAGELLA BASAL BODY P-RING FORMATION PROTEIN FLGA"/>
    <property type="match status" value="1"/>
</dbReference>
<keyword evidence="2 4" id="KW-0732">Signal</keyword>
<dbReference type="InterPro" id="IPR013974">
    <property type="entry name" value="SAF"/>
</dbReference>
<dbReference type="InterPro" id="IPR041231">
    <property type="entry name" value="FlgA_N"/>
</dbReference>
<evidence type="ECO:0000259" key="5">
    <source>
        <dbReference type="SMART" id="SM00858"/>
    </source>
</evidence>
<dbReference type="Gene3D" id="3.90.1210.10">
    <property type="entry name" value="Antifreeze-like/N-acetylneuraminic acid synthase C-terminal domain"/>
    <property type="match status" value="1"/>
</dbReference>
<dbReference type="Gene3D" id="2.30.30.760">
    <property type="match status" value="1"/>
</dbReference>
<evidence type="ECO:0000313" key="6">
    <source>
        <dbReference type="EMBL" id="GEC96533.1"/>
    </source>
</evidence>
<organism evidence="6 7">
    <name type="scientific">Zoogloea ramigera</name>
    <dbReference type="NCBI Taxonomy" id="350"/>
    <lineage>
        <taxon>Bacteria</taxon>
        <taxon>Pseudomonadati</taxon>
        <taxon>Pseudomonadota</taxon>
        <taxon>Betaproteobacteria</taxon>
        <taxon>Rhodocyclales</taxon>
        <taxon>Zoogloeaceae</taxon>
        <taxon>Zoogloea</taxon>
    </lineage>
</organism>